<feature type="region of interest" description="Disordered" evidence="1">
    <location>
        <begin position="346"/>
        <end position="385"/>
    </location>
</feature>
<dbReference type="InterPro" id="IPR009349">
    <property type="entry name" value="TRIP4/RQT4_C2HC5_Znf"/>
</dbReference>
<gene>
    <name evidence="3" type="primary">TRIP4-L</name>
    <name evidence="3" type="ORF">Hamer_G003798</name>
</gene>
<dbReference type="GO" id="GO:0005634">
    <property type="term" value="C:nucleus"/>
    <property type="evidence" value="ECO:0007669"/>
    <property type="project" value="InterPro"/>
</dbReference>
<dbReference type="Gene3D" id="2.30.130.30">
    <property type="entry name" value="Hypothetical protein"/>
    <property type="match status" value="1"/>
</dbReference>
<evidence type="ECO:0000313" key="4">
    <source>
        <dbReference type="Proteomes" id="UP000747542"/>
    </source>
</evidence>
<dbReference type="CDD" id="cd06554">
    <property type="entry name" value="ASCH_ASC-1_like"/>
    <property type="match status" value="1"/>
</dbReference>
<dbReference type="Pfam" id="PF04266">
    <property type="entry name" value="ASCH"/>
    <property type="match status" value="1"/>
</dbReference>
<feature type="domain" description="ASCH" evidence="2">
    <location>
        <begin position="405"/>
        <end position="518"/>
    </location>
</feature>
<dbReference type="InterPro" id="IPR007374">
    <property type="entry name" value="ASCH_domain"/>
</dbReference>
<feature type="region of interest" description="Disordered" evidence="1">
    <location>
        <begin position="93"/>
        <end position="131"/>
    </location>
</feature>
<dbReference type="SUPFAM" id="SSF88697">
    <property type="entry name" value="PUA domain-like"/>
    <property type="match status" value="1"/>
</dbReference>
<dbReference type="GO" id="GO:0008270">
    <property type="term" value="F:zinc ion binding"/>
    <property type="evidence" value="ECO:0007669"/>
    <property type="project" value="InterPro"/>
</dbReference>
<dbReference type="GO" id="GO:0072344">
    <property type="term" value="P:rescue of stalled ribosome"/>
    <property type="evidence" value="ECO:0007669"/>
    <property type="project" value="InterPro"/>
</dbReference>
<evidence type="ECO:0000313" key="3">
    <source>
        <dbReference type="EMBL" id="KAG7178045.1"/>
    </source>
</evidence>
<protein>
    <submittedName>
        <fullName evidence="3">Activating signal cointegrator 1-like</fullName>
    </submittedName>
</protein>
<dbReference type="Proteomes" id="UP000747542">
    <property type="component" value="Unassembled WGS sequence"/>
</dbReference>
<dbReference type="PANTHER" id="PTHR12963:SF4">
    <property type="entry name" value="ACTIVATING SIGNAL COINTEGRATOR 1"/>
    <property type="match status" value="1"/>
</dbReference>
<feature type="compositionally biased region" description="Low complexity" evidence="1">
    <location>
        <begin position="121"/>
        <end position="131"/>
    </location>
</feature>
<evidence type="ECO:0000256" key="1">
    <source>
        <dbReference type="SAM" id="MobiDB-lite"/>
    </source>
</evidence>
<organism evidence="3 4">
    <name type="scientific">Homarus americanus</name>
    <name type="common">American lobster</name>
    <dbReference type="NCBI Taxonomy" id="6706"/>
    <lineage>
        <taxon>Eukaryota</taxon>
        <taxon>Metazoa</taxon>
        <taxon>Ecdysozoa</taxon>
        <taxon>Arthropoda</taxon>
        <taxon>Crustacea</taxon>
        <taxon>Multicrustacea</taxon>
        <taxon>Malacostraca</taxon>
        <taxon>Eumalacostraca</taxon>
        <taxon>Eucarida</taxon>
        <taxon>Decapoda</taxon>
        <taxon>Pleocyemata</taxon>
        <taxon>Astacidea</taxon>
        <taxon>Nephropoidea</taxon>
        <taxon>Nephropidae</taxon>
        <taxon>Homarus</taxon>
    </lineage>
</organism>
<name>A0A8J5NDR2_HOMAM</name>
<feature type="compositionally biased region" description="Basic and acidic residues" evidence="1">
    <location>
        <begin position="349"/>
        <end position="360"/>
    </location>
</feature>
<feature type="compositionally biased region" description="Polar residues" evidence="1">
    <location>
        <begin position="363"/>
        <end position="385"/>
    </location>
</feature>
<dbReference type="InterPro" id="IPR056993">
    <property type="entry name" value="TRIP4_3rd_dom"/>
</dbReference>
<dbReference type="AlphaFoldDB" id="A0A8J5NDR2"/>
<comment type="caution">
    <text evidence="3">The sequence shown here is derived from an EMBL/GenBank/DDBJ whole genome shotgun (WGS) entry which is preliminary data.</text>
</comment>
<dbReference type="InterPro" id="IPR039128">
    <property type="entry name" value="TRIP4-like"/>
</dbReference>
<proteinExistence type="predicted"/>
<dbReference type="GO" id="GO:0180022">
    <property type="term" value="C:RQC-trigger complex"/>
    <property type="evidence" value="ECO:0007669"/>
    <property type="project" value="InterPro"/>
</dbReference>
<dbReference type="Pfam" id="PF23134">
    <property type="entry name" value="TRIP4_3rd"/>
    <property type="match status" value="1"/>
</dbReference>
<dbReference type="InterPro" id="IPR015947">
    <property type="entry name" value="PUA-like_sf"/>
</dbReference>
<accession>A0A8J5NDR2</accession>
<evidence type="ECO:0000259" key="2">
    <source>
        <dbReference type="SMART" id="SM01022"/>
    </source>
</evidence>
<reference evidence="3" key="1">
    <citation type="journal article" date="2021" name="Sci. Adv.">
        <title>The American lobster genome reveals insights on longevity, neural, and immune adaptations.</title>
        <authorList>
            <person name="Polinski J.M."/>
            <person name="Zimin A.V."/>
            <person name="Clark K.F."/>
            <person name="Kohn A.B."/>
            <person name="Sadowski N."/>
            <person name="Timp W."/>
            <person name="Ptitsyn A."/>
            <person name="Khanna P."/>
            <person name="Romanova D.Y."/>
            <person name="Williams P."/>
            <person name="Greenwood S.J."/>
            <person name="Moroz L.L."/>
            <person name="Walt D.R."/>
            <person name="Bodnar A.G."/>
        </authorList>
    </citation>
    <scope>NUCLEOTIDE SEQUENCE</scope>
    <source>
        <strain evidence="3">GMGI-L3</strain>
    </source>
</reference>
<dbReference type="FunFam" id="2.30.130.30:FF:000002">
    <property type="entry name" value="Activating signal cointegrator 1"/>
    <property type="match status" value="1"/>
</dbReference>
<dbReference type="Pfam" id="PF06221">
    <property type="entry name" value="zf-C2HC5"/>
    <property type="match status" value="1"/>
</dbReference>
<dbReference type="SMART" id="SM01022">
    <property type="entry name" value="ASCH"/>
    <property type="match status" value="1"/>
</dbReference>
<dbReference type="InterPro" id="IPR056994">
    <property type="entry name" value="TRI4_N"/>
</dbReference>
<dbReference type="PANTHER" id="PTHR12963">
    <property type="entry name" value="THYROID RECEPTOR INTERACTING PROTEIN RELATED"/>
    <property type="match status" value="1"/>
</dbReference>
<dbReference type="EMBL" id="JAHLQT010000697">
    <property type="protein sequence ID" value="KAG7178045.1"/>
    <property type="molecule type" value="Genomic_DNA"/>
</dbReference>
<keyword evidence="4" id="KW-1185">Reference proteome</keyword>
<sequence>MQFTSSWYKMASLEKWACEELEKLGIPDPGDIVRYLQPIENPSEVEDYLVSMLDLNKTSHQKFIEMFLKKQEEAKSNVDTRFYRKPDLEDTMGFKINENKKKQKSPKEIVTSNGKSQKELSSSSNAPNSATASLKKKTKFVSLYSDEGLTRDVVLLSGRHKCDCQASKHKLISNCLKCGRIVCEQEGSGPCQFCGNMVITKEEKELLNRGSRKSEALQKRLFSEKNAIVNEAPSETVPSTEDLQRAVEHKNKLLEYDRTSEKRTKVFDDENDYFNVNSRWLNQEDKMRLQKREEELRKKRFDRSNQTITIDFCGRKTISEEQISGVYDPDDPLVREILEGKTNDIFSAPDREESNPKVEVNRPTYTDTGLCTGKGRSSSKFSKTGTTLRLQDRELQEMTDDGMCLSMHQPWASLLVAGIKVHEGRMWYSPHRGRLWIAAAAKVPTPEEVRQLEHMYSVVLKDENLPFPHHYPTGCLLGCVDVTDILPQEEYRNKYPDGESDSPYVFVCENPQEMIIKFPMKGQHKIYKMDPKIHQAAKKALRVREE</sequence>
<dbReference type="Pfam" id="PF23135">
    <property type="entry name" value="TRI4_N"/>
    <property type="match status" value="1"/>
</dbReference>